<dbReference type="GO" id="GO:0006744">
    <property type="term" value="P:ubiquinone biosynthetic process"/>
    <property type="evidence" value="ECO:0007669"/>
    <property type="project" value="TreeGrafter"/>
</dbReference>
<evidence type="ECO:0000313" key="8">
    <source>
        <dbReference type="EMBL" id="GAX27919.1"/>
    </source>
</evidence>
<dbReference type="InterPro" id="IPR000092">
    <property type="entry name" value="Polyprenyl_synt"/>
</dbReference>
<accession>A0A1Z5KNR1</accession>
<evidence type="ECO:0000256" key="3">
    <source>
        <dbReference type="ARBA" id="ARBA00022679"/>
    </source>
</evidence>
<dbReference type="CDD" id="cd00685">
    <property type="entry name" value="Trans_IPPS_HT"/>
    <property type="match status" value="1"/>
</dbReference>
<dbReference type="InterPro" id="IPR008949">
    <property type="entry name" value="Isoprenoid_synthase_dom_sf"/>
</dbReference>
<dbReference type="Gene3D" id="1.10.600.10">
    <property type="entry name" value="Farnesyl Diphosphate Synthase"/>
    <property type="match status" value="1"/>
</dbReference>
<evidence type="ECO:0000256" key="7">
    <source>
        <dbReference type="RuleBase" id="RU004466"/>
    </source>
</evidence>
<dbReference type="GO" id="GO:0008299">
    <property type="term" value="P:isoprenoid biosynthetic process"/>
    <property type="evidence" value="ECO:0007669"/>
    <property type="project" value="UniProtKB-KW"/>
</dbReference>
<organism evidence="8 9">
    <name type="scientific">Fistulifera solaris</name>
    <name type="common">Oleaginous diatom</name>
    <dbReference type="NCBI Taxonomy" id="1519565"/>
    <lineage>
        <taxon>Eukaryota</taxon>
        <taxon>Sar</taxon>
        <taxon>Stramenopiles</taxon>
        <taxon>Ochrophyta</taxon>
        <taxon>Bacillariophyta</taxon>
        <taxon>Bacillariophyceae</taxon>
        <taxon>Bacillariophycidae</taxon>
        <taxon>Naviculales</taxon>
        <taxon>Naviculaceae</taxon>
        <taxon>Fistulifera</taxon>
    </lineage>
</organism>
<dbReference type="OrthoDB" id="9927103at2759"/>
<evidence type="ECO:0000256" key="2">
    <source>
        <dbReference type="ARBA" id="ARBA00006706"/>
    </source>
</evidence>
<comment type="similarity">
    <text evidence="2 7">Belongs to the FPP/GGPP synthase family.</text>
</comment>
<dbReference type="EMBL" id="BDSP01000260">
    <property type="protein sequence ID" value="GAX27919.1"/>
    <property type="molecule type" value="Genomic_DNA"/>
</dbReference>
<keyword evidence="3 7" id="KW-0808">Transferase</keyword>
<dbReference type="PANTHER" id="PTHR12001">
    <property type="entry name" value="GERANYLGERANYL PYROPHOSPHATE SYNTHASE"/>
    <property type="match status" value="1"/>
</dbReference>
<dbReference type="GO" id="GO:0046872">
    <property type="term" value="F:metal ion binding"/>
    <property type="evidence" value="ECO:0007669"/>
    <property type="project" value="UniProtKB-KW"/>
</dbReference>
<evidence type="ECO:0000256" key="4">
    <source>
        <dbReference type="ARBA" id="ARBA00022723"/>
    </source>
</evidence>
<proteinExistence type="inferred from homology"/>
<dbReference type="InParanoid" id="A0A1Z5KNR1"/>
<dbReference type="PANTHER" id="PTHR12001:SF69">
    <property type="entry name" value="ALL TRANS-POLYPRENYL-DIPHOSPHATE SYNTHASE PDSS1"/>
    <property type="match status" value="1"/>
</dbReference>
<sequence length="449" mass="49924">MKSSAKRILAVSNRVNGRLLCRSRFNNVHRCGLLQQHRFLASSVGVSVPEGFKDTVKNTILDHALREDSRLWQSTGDDPLDDLDLEFETTRYWPSLPPGVEAIDPIAISSKEIVKLVESIRDDMLNTEHPVLQKAATYFFQSAADGGKKVRPMLVLLLSRALSDHITTTHQPVTSSSLLPTALEWQRPELPDLNRRLAEVTEIFHTASLLHDDVLDDADQRRNLPALHTQFGAKIAVLAGDFLLAKACVTLAKMGDLRTVEAMSTVLEHLVLGEVMQIRGPKADGQKSRLRVYLKKNFYKTASLMALSCKSVAFLGEYPDELIDVAYRFGKHAGMAFQLVDDALDYEGTAQHLGKPSMADLRSGLATAPVLFAAQEHTELIPMIDRKFKGSGDVERAIEIVFRSDGIERTKELAILHAERAMDALLELNPSPSRDALIQLAYRVVARTR</sequence>
<keyword evidence="9" id="KW-1185">Reference proteome</keyword>
<evidence type="ECO:0000256" key="6">
    <source>
        <dbReference type="ARBA" id="ARBA00023229"/>
    </source>
</evidence>
<comment type="cofactor">
    <cofactor evidence="1">
        <name>Mg(2+)</name>
        <dbReference type="ChEBI" id="CHEBI:18420"/>
    </cofactor>
</comment>
<dbReference type="AlphaFoldDB" id="A0A1Z5KNR1"/>
<dbReference type="GO" id="GO:1990234">
    <property type="term" value="C:transferase complex"/>
    <property type="evidence" value="ECO:0007669"/>
    <property type="project" value="TreeGrafter"/>
</dbReference>
<keyword evidence="5" id="KW-0460">Magnesium</keyword>
<dbReference type="SUPFAM" id="SSF48576">
    <property type="entry name" value="Terpenoid synthases"/>
    <property type="match status" value="1"/>
</dbReference>
<name>A0A1Z5KNR1_FISSO</name>
<gene>
    <name evidence="8" type="ORF">FisN_21Hh269</name>
</gene>
<evidence type="ECO:0000313" key="9">
    <source>
        <dbReference type="Proteomes" id="UP000198406"/>
    </source>
</evidence>
<keyword evidence="6" id="KW-0414">Isoprene biosynthesis</keyword>
<dbReference type="SFLD" id="SFLDS00005">
    <property type="entry name" value="Isoprenoid_Synthase_Type_I"/>
    <property type="match status" value="1"/>
</dbReference>
<dbReference type="Proteomes" id="UP000198406">
    <property type="component" value="Unassembled WGS sequence"/>
</dbReference>
<keyword evidence="4" id="KW-0479">Metal-binding</keyword>
<reference evidence="8 9" key="1">
    <citation type="journal article" date="2015" name="Plant Cell">
        <title>Oil accumulation by the oleaginous diatom Fistulifera solaris as revealed by the genome and transcriptome.</title>
        <authorList>
            <person name="Tanaka T."/>
            <person name="Maeda Y."/>
            <person name="Veluchamy A."/>
            <person name="Tanaka M."/>
            <person name="Abida H."/>
            <person name="Marechal E."/>
            <person name="Bowler C."/>
            <person name="Muto M."/>
            <person name="Sunaga Y."/>
            <person name="Tanaka M."/>
            <person name="Yoshino T."/>
            <person name="Taniguchi T."/>
            <person name="Fukuda Y."/>
            <person name="Nemoto M."/>
            <person name="Matsumoto M."/>
            <person name="Wong P.S."/>
            <person name="Aburatani S."/>
            <person name="Fujibuchi W."/>
        </authorList>
    </citation>
    <scope>NUCLEOTIDE SEQUENCE [LARGE SCALE GENOMIC DNA]</scope>
    <source>
        <strain evidence="8 9">JPCC DA0580</strain>
    </source>
</reference>
<dbReference type="GO" id="GO:0097269">
    <property type="term" value="F:all-trans-decaprenyl-diphosphate synthase activity"/>
    <property type="evidence" value="ECO:0007669"/>
    <property type="project" value="UniProtKB-EC"/>
</dbReference>
<protein>
    <submittedName>
        <fullName evidence="8">Decaprenyl-diphosphate synthase subunit 1</fullName>
        <ecNumber evidence="8">2.5.1.91</ecNumber>
    </submittedName>
</protein>
<dbReference type="EC" id="2.5.1.91" evidence="8"/>
<dbReference type="Pfam" id="PF00348">
    <property type="entry name" value="polyprenyl_synt"/>
    <property type="match status" value="1"/>
</dbReference>
<evidence type="ECO:0000256" key="5">
    <source>
        <dbReference type="ARBA" id="ARBA00022842"/>
    </source>
</evidence>
<comment type="caution">
    <text evidence="8">The sequence shown here is derived from an EMBL/GenBank/DDBJ whole genome shotgun (WGS) entry which is preliminary data.</text>
</comment>
<evidence type="ECO:0000256" key="1">
    <source>
        <dbReference type="ARBA" id="ARBA00001946"/>
    </source>
</evidence>